<proteinExistence type="predicted"/>
<dbReference type="Proteomes" id="UP001221898">
    <property type="component" value="Unassembled WGS sequence"/>
</dbReference>
<feature type="region of interest" description="Disordered" evidence="1">
    <location>
        <begin position="14"/>
        <end position="40"/>
    </location>
</feature>
<dbReference type="AlphaFoldDB" id="A0AAD7SFN3"/>
<reference evidence="2" key="1">
    <citation type="journal article" date="2023" name="Science">
        <title>Genome structures resolve the early diversification of teleost fishes.</title>
        <authorList>
            <person name="Parey E."/>
            <person name="Louis A."/>
            <person name="Montfort J."/>
            <person name="Bouchez O."/>
            <person name="Roques C."/>
            <person name="Iampietro C."/>
            <person name="Lluch J."/>
            <person name="Castinel A."/>
            <person name="Donnadieu C."/>
            <person name="Desvignes T."/>
            <person name="Floi Bucao C."/>
            <person name="Jouanno E."/>
            <person name="Wen M."/>
            <person name="Mejri S."/>
            <person name="Dirks R."/>
            <person name="Jansen H."/>
            <person name="Henkel C."/>
            <person name="Chen W.J."/>
            <person name="Zahm M."/>
            <person name="Cabau C."/>
            <person name="Klopp C."/>
            <person name="Thompson A.W."/>
            <person name="Robinson-Rechavi M."/>
            <person name="Braasch I."/>
            <person name="Lecointre G."/>
            <person name="Bobe J."/>
            <person name="Postlethwait J.H."/>
            <person name="Berthelot C."/>
            <person name="Roest Crollius H."/>
            <person name="Guiguen Y."/>
        </authorList>
    </citation>
    <scope>NUCLEOTIDE SEQUENCE</scope>
    <source>
        <strain evidence="2">NC1722</strain>
    </source>
</reference>
<sequence length="398" mass="43210">MYGTSVRTIKRSCPAAGRRPGIPQGVVTPPRCPVSHERGRQACPRAGLTSKGRSIAHSPQRHTACPRTVLRGAVFYAGQQDTVVIADHKSLTTLDGKSQYSQSYSIDLFYVHHWEDELCPGFHVSRAWSRLLRTPALCRYGARFPPSRARRSAFLPIADKELQRGPMLSRAGGRGTLILEPLAYWRFHPEGCSHSCDNVATAPLTLRKTRTPRHLRRRAQLAFQRGFLRASVSGAGARCGGRADGRGDGMDGRFVIPSHRGREPSLGSQRSSSLLRQMLSALSPAEEQRKDELSAFGTGAVPGRGFAAAVKGCLHRAPQWSCFAGHCCGHRARAALLGSAVGLCYGYPSTALGPAQAPGSGSRMGAGAQQQQHAISEYCLRKQPHPLYCLPAFEVKIQ</sequence>
<gene>
    <name evidence="2" type="ORF">AAFF_G00376720</name>
</gene>
<name>A0AAD7SFN3_9TELE</name>
<accession>A0AAD7SFN3</accession>
<keyword evidence="3" id="KW-1185">Reference proteome</keyword>
<protein>
    <submittedName>
        <fullName evidence="2">Uncharacterized protein</fullName>
    </submittedName>
</protein>
<evidence type="ECO:0000313" key="2">
    <source>
        <dbReference type="EMBL" id="KAJ8401701.1"/>
    </source>
</evidence>
<comment type="caution">
    <text evidence="2">The sequence shown here is derived from an EMBL/GenBank/DDBJ whole genome shotgun (WGS) entry which is preliminary data.</text>
</comment>
<evidence type="ECO:0000313" key="3">
    <source>
        <dbReference type="Proteomes" id="UP001221898"/>
    </source>
</evidence>
<evidence type="ECO:0000256" key="1">
    <source>
        <dbReference type="SAM" id="MobiDB-lite"/>
    </source>
</evidence>
<dbReference type="EMBL" id="JAINUG010000068">
    <property type="protein sequence ID" value="KAJ8401701.1"/>
    <property type="molecule type" value="Genomic_DNA"/>
</dbReference>
<organism evidence="2 3">
    <name type="scientific">Aldrovandia affinis</name>
    <dbReference type="NCBI Taxonomy" id="143900"/>
    <lineage>
        <taxon>Eukaryota</taxon>
        <taxon>Metazoa</taxon>
        <taxon>Chordata</taxon>
        <taxon>Craniata</taxon>
        <taxon>Vertebrata</taxon>
        <taxon>Euteleostomi</taxon>
        <taxon>Actinopterygii</taxon>
        <taxon>Neopterygii</taxon>
        <taxon>Teleostei</taxon>
        <taxon>Notacanthiformes</taxon>
        <taxon>Halosauridae</taxon>
        <taxon>Aldrovandia</taxon>
    </lineage>
</organism>